<accession>A0A836CDJ7</accession>
<dbReference type="SUPFAM" id="SSF140860">
    <property type="entry name" value="Pseudo ankyrin repeat-like"/>
    <property type="match status" value="1"/>
</dbReference>
<dbReference type="EMBL" id="JAFCMP010000335">
    <property type="protein sequence ID" value="KAG5181193.1"/>
    <property type="molecule type" value="Genomic_DNA"/>
</dbReference>
<evidence type="ECO:0000313" key="2">
    <source>
        <dbReference type="Proteomes" id="UP000664859"/>
    </source>
</evidence>
<comment type="caution">
    <text evidence="1">The sequence shown here is derived from an EMBL/GenBank/DDBJ whole genome shotgun (WGS) entry which is preliminary data.</text>
</comment>
<gene>
    <name evidence="1" type="ORF">JKP88DRAFT_263679</name>
</gene>
<dbReference type="OrthoDB" id="194358at2759"/>
<dbReference type="InterPro" id="IPR052050">
    <property type="entry name" value="SecEffector_AnkRepeat"/>
</dbReference>
<keyword evidence="2" id="KW-1185">Reference proteome</keyword>
<sequence length="390" mass="42699">MAATARQQGVPWVCVTSGSAAVETPERQEMALACGISVPALTNSSDAQCAAGASGSMEVIRHLHRLGVPTSDAVLFSAARARRTGILYRFPVLARERNVQVKMSTWMAVYERFLSDSYNDEQQRAALIWLSQQVRPLPVWYCSSLCVTAAENGQLAALKFLMHDDHGQALFGPLIPDSLVIDFESPEWINAPACDYIQTNGTFSGRATLMEKAAASGHVEVLQWLHQEHALPFRSVTMSYAAKHGHLTALQWLYEAGCPHDINELCDVSLDNPMMKRAPPQMEWLRGIGGSWSREQVTEALSSLVGYRGAEKLISWLRSEGAEWPSLAQTLQGGYAADDCDEGEVGAVLWAAQQGCPWGDWTPRCCAQVSRGRYSIKEAPHAAGCPCQCD</sequence>
<dbReference type="InterPro" id="IPR036770">
    <property type="entry name" value="Ankyrin_rpt-contain_sf"/>
</dbReference>
<protein>
    <submittedName>
        <fullName evidence="1">Uncharacterized protein</fullName>
    </submittedName>
</protein>
<dbReference type="Gene3D" id="1.25.40.20">
    <property type="entry name" value="Ankyrin repeat-containing domain"/>
    <property type="match status" value="1"/>
</dbReference>
<proteinExistence type="predicted"/>
<evidence type="ECO:0000313" key="1">
    <source>
        <dbReference type="EMBL" id="KAG5181193.1"/>
    </source>
</evidence>
<dbReference type="PANTHER" id="PTHR46586:SF3">
    <property type="entry name" value="ANKYRIN REPEAT-CONTAINING PROTEIN"/>
    <property type="match status" value="1"/>
</dbReference>
<reference evidence="1" key="1">
    <citation type="submission" date="2021-02" db="EMBL/GenBank/DDBJ databases">
        <title>First Annotated Genome of the Yellow-green Alga Tribonema minus.</title>
        <authorList>
            <person name="Mahan K.M."/>
        </authorList>
    </citation>
    <scope>NUCLEOTIDE SEQUENCE</scope>
    <source>
        <strain evidence="1">UTEX B ZZ1240</strain>
    </source>
</reference>
<dbReference type="PANTHER" id="PTHR46586">
    <property type="entry name" value="ANKYRIN REPEAT-CONTAINING PROTEIN"/>
    <property type="match status" value="1"/>
</dbReference>
<name>A0A836CDJ7_9STRA</name>
<organism evidence="1 2">
    <name type="scientific">Tribonema minus</name>
    <dbReference type="NCBI Taxonomy" id="303371"/>
    <lineage>
        <taxon>Eukaryota</taxon>
        <taxon>Sar</taxon>
        <taxon>Stramenopiles</taxon>
        <taxon>Ochrophyta</taxon>
        <taxon>PX clade</taxon>
        <taxon>Xanthophyceae</taxon>
        <taxon>Tribonematales</taxon>
        <taxon>Tribonemataceae</taxon>
        <taxon>Tribonema</taxon>
    </lineage>
</organism>
<dbReference type="Proteomes" id="UP000664859">
    <property type="component" value="Unassembled WGS sequence"/>
</dbReference>
<dbReference type="AlphaFoldDB" id="A0A836CDJ7"/>